<dbReference type="PANTHER" id="PTHR42801">
    <property type="entry name" value="THIOREDOXIN-DEPENDENT PEROXIDE REDUCTASE"/>
    <property type="match status" value="1"/>
</dbReference>
<evidence type="ECO:0000313" key="16">
    <source>
        <dbReference type="Proteomes" id="UP000298412"/>
    </source>
</evidence>
<evidence type="ECO:0000313" key="15">
    <source>
        <dbReference type="EMBL" id="TFC19549.1"/>
    </source>
</evidence>
<dbReference type="FunFam" id="3.40.30.10:FF:000007">
    <property type="entry name" value="Thioredoxin-dependent thiol peroxidase"/>
    <property type="match status" value="1"/>
</dbReference>
<evidence type="ECO:0000256" key="1">
    <source>
        <dbReference type="ARBA" id="ARBA00003330"/>
    </source>
</evidence>
<dbReference type="PIRSF" id="PIRSF000239">
    <property type="entry name" value="AHPC"/>
    <property type="match status" value="1"/>
</dbReference>
<keyword evidence="6 15" id="KW-0560">Oxidoreductase</keyword>
<dbReference type="EC" id="1.11.1.24" evidence="3"/>
<dbReference type="InterPro" id="IPR036249">
    <property type="entry name" value="Thioredoxin-like_sf"/>
</dbReference>
<comment type="caution">
    <text evidence="15">The sequence shown here is derived from an EMBL/GenBank/DDBJ whole genome shotgun (WGS) entry which is preliminary data.</text>
</comment>
<reference evidence="15 16" key="1">
    <citation type="submission" date="2019-03" db="EMBL/GenBank/DDBJ databases">
        <title>Genomics of glacier-inhabiting Cryobacterium strains.</title>
        <authorList>
            <person name="Liu Q."/>
            <person name="Xin Y.-H."/>
        </authorList>
    </citation>
    <scope>NUCLEOTIDE SEQUENCE [LARGE SCALE GENOMIC DNA]</scope>
    <source>
        <strain evidence="15 16">MDT1-3</strain>
    </source>
</reference>
<feature type="active site" description="Cysteine sulfenic acid (-SOH) intermediate; for peroxidase activity" evidence="13">
    <location>
        <position position="49"/>
    </location>
</feature>
<dbReference type="Proteomes" id="UP000298412">
    <property type="component" value="Unassembled WGS sequence"/>
</dbReference>
<evidence type="ECO:0000259" key="14">
    <source>
        <dbReference type="PROSITE" id="PS51352"/>
    </source>
</evidence>
<feature type="domain" description="Thioredoxin" evidence="14">
    <location>
        <begin position="7"/>
        <end position="159"/>
    </location>
</feature>
<evidence type="ECO:0000256" key="9">
    <source>
        <dbReference type="ARBA" id="ARBA00032824"/>
    </source>
</evidence>
<dbReference type="Pfam" id="PF00578">
    <property type="entry name" value="AhpC-TSA"/>
    <property type="match status" value="1"/>
</dbReference>
<dbReference type="CDD" id="cd03017">
    <property type="entry name" value="PRX_BCP"/>
    <property type="match status" value="1"/>
</dbReference>
<accession>A0A4R8WWC2</accession>
<dbReference type="InterPro" id="IPR024706">
    <property type="entry name" value="Peroxiredoxin_AhpC-typ"/>
</dbReference>
<dbReference type="OrthoDB" id="9812811at2"/>
<evidence type="ECO:0000256" key="7">
    <source>
        <dbReference type="ARBA" id="ARBA00023157"/>
    </source>
</evidence>
<dbReference type="NCBIfam" id="NF006960">
    <property type="entry name" value="PRK09437.1"/>
    <property type="match status" value="1"/>
</dbReference>
<comment type="catalytic activity">
    <reaction evidence="12">
        <text>a hydroperoxide + [thioredoxin]-dithiol = an alcohol + [thioredoxin]-disulfide + H2O</text>
        <dbReference type="Rhea" id="RHEA:62620"/>
        <dbReference type="Rhea" id="RHEA-COMP:10698"/>
        <dbReference type="Rhea" id="RHEA-COMP:10700"/>
        <dbReference type="ChEBI" id="CHEBI:15377"/>
        <dbReference type="ChEBI" id="CHEBI:29950"/>
        <dbReference type="ChEBI" id="CHEBI:30879"/>
        <dbReference type="ChEBI" id="CHEBI:35924"/>
        <dbReference type="ChEBI" id="CHEBI:50058"/>
        <dbReference type="EC" id="1.11.1.24"/>
    </reaction>
</comment>
<dbReference type="EMBL" id="SOFP01000011">
    <property type="protein sequence ID" value="TFC19549.1"/>
    <property type="molecule type" value="Genomic_DNA"/>
</dbReference>
<dbReference type="PANTHER" id="PTHR42801:SF4">
    <property type="entry name" value="AHPC_TSA FAMILY PROTEIN"/>
    <property type="match status" value="1"/>
</dbReference>
<comment type="subunit">
    <text evidence="2">Monomer.</text>
</comment>
<dbReference type="AlphaFoldDB" id="A0A4R8WWC2"/>
<evidence type="ECO:0000256" key="13">
    <source>
        <dbReference type="PIRSR" id="PIRSR000239-1"/>
    </source>
</evidence>
<keyword evidence="8" id="KW-0676">Redox-active center</keyword>
<evidence type="ECO:0000256" key="12">
    <source>
        <dbReference type="ARBA" id="ARBA00049091"/>
    </source>
</evidence>
<dbReference type="RefSeq" id="WP_134565072.1">
    <property type="nucleotide sequence ID" value="NZ_SOFP01000011.1"/>
</dbReference>
<protein>
    <recommendedName>
        <fullName evidence="3">thioredoxin-dependent peroxiredoxin</fullName>
        <ecNumber evidence="3">1.11.1.24</ecNumber>
    </recommendedName>
    <alternativeName>
        <fullName evidence="11">Bacterioferritin comigratory protein</fullName>
    </alternativeName>
    <alternativeName>
        <fullName evidence="9">Thioredoxin peroxidase</fullName>
    </alternativeName>
</protein>
<proteinExistence type="inferred from homology"/>
<evidence type="ECO:0000256" key="2">
    <source>
        <dbReference type="ARBA" id="ARBA00011245"/>
    </source>
</evidence>
<keyword evidence="5" id="KW-0049">Antioxidant</keyword>
<comment type="similarity">
    <text evidence="10">Belongs to the peroxiredoxin family. BCP/PrxQ subfamily.</text>
</comment>
<dbReference type="GO" id="GO:0008379">
    <property type="term" value="F:thioredoxin peroxidase activity"/>
    <property type="evidence" value="ECO:0007669"/>
    <property type="project" value="TreeGrafter"/>
</dbReference>
<evidence type="ECO:0000256" key="3">
    <source>
        <dbReference type="ARBA" id="ARBA00013017"/>
    </source>
</evidence>
<dbReference type="GO" id="GO:0034599">
    <property type="term" value="P:cellular response to oxidative stress"/>
    <property type="evidence" value="ECO:0007669"/>
    <property type="project" value="TreeGrafter"/>
</dbReference>
<evidence type="ECO:0000256" key="4">
    <source>
        <dbReference type="ARBA" id="ARBA00022559"/>
    </source>
</evidence>
<evidence type="ECO:0000256" key="6">
    <source>
        <dbReference type="ARBA" id="ARBA00023002"/>
    </source>
</evidence>
<dbReference type="InterPro" id="IPR000866">
    <property type="entry name" value="AhpC/TSA"/>
</dbReference>
<evidence type="ECO:0000256" key="11">
    <source>
        <dbReference type="ARBA" id="ARBA00041373"/>
    </source>
</evidence>
<dbReference type="Gene3D" id="3.40.30.10">
    <property type="entry name" value="Glutaredoxin"/>
    <property type="match status" value="1"/>
</dbReference>
<organism evidence="15 16">
    <name type="scientific">Cryobacterium algoritolerans</name>
    <dbReference type="NCBI Taxonomy" id="1259184"/>
    <lineage>
        <taxon>Bacteria</taxon>
        <taxon>Bacillati</taxon>
        <taxon>Actinomycetota</taxon>
        <taxon>Actinomycetes</taxon>
        <taxon>Micrococcales</taxon>
        <taxon>Microbacteriaceae</taxon>
        <taxon>Cryobacterium</taxon>
    </lineage>
</organism>
<dbReference type="InterPro" id="IPR050924">
    <property type="entry name" value="Peroxiredoxin_BCP/PrxQ"/>
</dbReference>
<dbReference type="PROSITE" id="PS51352">
    <property type="entry name" value="THIOREDOXIN_2"/>
    <property type="match status" value="1"/>
</dbReference>
<evidence type="ECO:0000256" key="5">
    <source>
        <dbReference type="ARBA" id="ARBA00022862"/>
    </source>
</evidence>
<dbReference type="InterPro" id="IPR013766">
    <property type="entry name" value="Thioredoxin_domain"/>
</dbReference>
<dbReference type="SUPFAM" id="SSF52833">
    <property type="entry name" value="Thioredoxin-like"/>
    <property type="match status" value="1"/>
</dbReference>
<evidence type="ECO:0000256" key="10">
    <source>
        <dbReference type="ARBA" id="ARBA00038489"/>
    </source>
</evidence>
<keyword evidence="16" id="KW-1185">Reference proteome</keyword>
<dbReference type="GO" id="GO:0005737">
    <property type="term" value="C:cytoplasm"/>
    <property type="evidence" value="ECO:0007669"/>
    <property type="project" value="TreeGrafter"/>
</dbReference>
<keyword evidence="4 15" id="KW-0575">Peroxidase</keyword>
<gene>
    <name evidence="15" type="ORF">E3O19_02655</name>
</gene>
<sequence length="159" mass="16918">MTDSTRLSAGDTAPSFTLTDQDGEPVSLADFAGSKVVLYFYPAAMTPGCTKEACDFRDNLGSLASDGYRVLGVSKDSPAKLKSFQENDRLTFPLLSDTDLAAHNAYGAWGEKSLYGKTVTGVLRSTFVIDEAGLIMLALYNVKAIGHVAGLRKKLGQGV</sequence>
<evidence type="ECO:0000256" key="8">
    <source>
        <dbReference type="ARBA" id="ARBA00023284"/>
    </source>
</evidence>
<keyword evidence="7" id="KW-1015">Disulfide bond</keyword>
<comment type="function">
    <text evidence="1">Thiol-specific peroxidase that catalyzes the reduction of hydrogen peroxide and organic hydroperoxides to water and alcohols, respectively. Plays a role in cell protection against oxidative stress by detoxifying peroxides and as sensor of hydrogen peroxide-mediated signaling events.</text>
</comment>
<dbReference type="GO" id="GO:0045454">
    <property type="term" value="P:cell redox homeostasis"/>
    <property type="evidence" value="ECO:0007669"/>
    <property type="project" value="TreeGrafter"/>
</dbReference>
<name>A0A4R8WWC2_9MICO</name>